<feature type="compositionally biased region" description="Gly residues" evidence="1">
    <location>
        <begin position="37"/>
        <end position="49"/>
    </location>
</feature>
<name>A0A7E4VY49_PANRE</name>
<dbReference type="WBParaSite" id="Pan_g4218.t1">
    <property type="protein sequence ID" value="Pan_g4218.t1"/>
    <property type="gene ID" value="Pan_g4218"/>
</dbReference>
<reference evidence="3" key="2">
    <citation type="submission" date="2020-10" db="UniProtKB">
        <authorList>
            <consortium name="WormBaseParasite"/>
        </authorList>
    </citation>
    <scope>IDENTIFICATION</scope>
</reference>
<dbReference type="Proteomes" id="UP000492821">
    <property type="component" value="Unassembled WGS sequence"/>
</dbReference>
<accession>A0A7E4VY49</accession>
<feature type="compositionally biased region" description="Polar residues" evidence="1">
    <location>
        <begin position="72"/>
        <end position="84"/>
    </location>
</feature>
<evidence type="ECO:0000256" key="1">
    <source>
        <dbReference type="SAM" id="MobiDB-lite"/>
    </source>
</evidence>
<keyword evidence="2" id="KW-1185">Reference proteome</keyword>
<reference evidence="2" key="1">
    <citation type="journal article" date="2013" name="Genetics">
        <title>The draft genome and transcriptome of Panagrellus redivivus are shaped by the harsh demands of a free-living lifestyle.</title>
        <authorList>
            <person name="Srinivasan J."/>
            <person name="Dillman A.R."/>
            <person name="Macchietto M.G."/>
            <person name="Heikkinen L."/>
            <person name="Lakso M."/>
            <person name="Fracchia K.M."/>
            <person name="Antoshechkin I."/>
            <person name="Mortazavi A."/>
            <person name="Wong G."/>
            <person name="Sternberg P.W."/>
        </authorList>
    </citation>
    <scope>NUCLEOTIDE SEQUENCE [LARGE SCALE GENOMIC DNA]</scope>
    <source>
        <strain evidence="2">MT8872</strain>
    </source>
</reference>
<protein>
    <submittedName>
        <fullName evidence="3">Negative regulator of flagellin synthesis</fullName>
    </submittedName>
</protein>
<dbReference type="InterPro" id="IPR027967">
    <property type="entry name" value="DUF4612"/>
</dbReference>
<evidence type="ECO:0000313" key="3">
    <source>
        <dbReference type="WBParaSite" id="Pan_g4218.t1"/>
    </source>
</evidence>
<dbReference type="AlphaFoldDB" id="A0A7E4VY49"/>
<organism evidence="2 3">
    <name type="scientific">Panagrellus redivivus</name>
    <name type="common">Microworm</name>
    <dbReference type="NCBI Taxonomy" id="6233"/>
    <lineage>
        <taxon>Eukaryota</taxon>
        <taxon>Metazoa</taxon>
        <taxon>Ecdysozoa</taxon>
        <taxon>Nematoda</taxon>
        <taxon>Chromadorea</taxon>
        <taxon>Rhabditida</taxon>
        <taxon>Tylenchina</taxon>
        <taxon>Panagrolaimomorpha</taxon>
        <taxon>Panagrolaimoidea</taxon>
        <taxon>Panagrolaimidae</taxon>
        <taxon>Panagrellus</taxon>
    </lineage>
</organism>
<feature type="compositionally biased region" description="Polar residues" evidence="1">
    <location>
        <begin position="7"/>
        <end position="21"/>
    </location>
</feature>
<evidence type="ECO:0000313" key="2">
    <source>
        <dbReference type="Proteomes" id="UP000492821"/>
    </source>
</evidence>
<feature type="region of interest" description="Disordered" evidence="1">
    <location>
        <begin position="1"/>
        <end position="99"/>
    </location>
</feature>
<dbReference type="Pfam" id="PF15389">
    <property type="entry name" value="DUF4612"/>
    <property type="match status" value="1"/>
</dbReference>
<sequence>MGCRLSRTISQPDLASPSSPDGRSGNGGQRKNKDSGGMLGSGAGKGSSAGGESPSRGRLTNGQSVLHRRDTPANNLLENILNSRNGNTNNTNANGGGTGGTYLTGANGAGAGNDPLLPAKPIGQVESASQADFFRMLDEKIAQGPGDLAESPNYDD</sequence>
<proteinExistence type="predicted"/>